<protein>
    <submittedName>
        <fullName evidence="1">Haloacid dehalogenase superfamily, subfamily IA, variant 3 with third motif having DD or ED/haloacid dehalogenase superfamily, subfamily IA, variant 1 with third motif having Dx(3-4)D or Dx(3-4)E</fullName>
    </submittedName>
</protein>
<keyword evidence="2" id="KW-1185">Reference proteome</keyword>
<dbReference type="PANTHER" id="PTHR43434:SF16">
    <property type="entry name" value="BLL8046 PROTEIN"/>
    <property type="match status" value="1"/>
</dbReference>
<sequence length="239" mass="26608">MMVENIIFDVDGTLVDSVDEHAEAWRRSFLEFGRDVPFAHVRSQIGKGADQLLPVFFTDEELERFGKDLEEYRSKLFLKDFLPKVRAFPKVRELFERLREGGVRIALASSAKGDELKHYVKLCRIDGLFEAATSKDDADKSKPHPDIFEAALGRLGRPDVSTTAVVGDTPYDAIAAGKLRLPTVGVLCGGFAARDLEAAGCRVLMKDPAELLERYEASPRTWPWGEAGLNAAPEDEEPR</sequence>
<name>A0A1H7P073_STIAU</name>
<dbReference type="InterPro" id="IPR050155">
    <property type="entry name" value="HAD-like_hydrolase_sf"/>
</dbReference>
<dbReference type="EMBL" id="FOAP01000005">
    <property type="protein sequence ID" value="SEL28979.1"/>
    <property type="molecule type" value="Genomic_DNA"/>
</dbReference>
<proteinExistence type="predicted"/>
<dbReference type="Pfam" id="PF13419">
    <property type="entry name" value="HAD_2"/>
    <property type="match status" value="1"/>
</dbReference>
<dbReference type="Gene3D" id="3.40.50.1000">
    <property type="entry name" value="HAD superfamily/HAD-like"/>
    <property type="match status" value="1"/>
</dbReference>
<dbReference type="InterPro" id="IPR023214">
    <property type="entry name" value="HAD_sf"/>
</dbReference>
<dbReference type="InterPro" id="IPR036412">
    <property type="entry name" value="HAD-like_sf"/>
</dbReference>
<dbReference type="SUPFAM" id="SSF56784">
    <property type="entry name" value="HAD-like"/>
    <property type="match status" value="1"/>
</dbReference>
<dbReference type="SFLD" id="SFLDG01129">
    <property type="entry name" value="C1.5:_HAD__Beta-PGM__Phosphata"/>
    <property type="match status" value="1"/>
</dbReference>
<dbReference type="PRINTS" id="PR00413">
    <property type="entry name" value="HADHALOGNASE"/>
</dbReference>
<dbReference type="Proteomes" id="UP000182719">
    <property type="component" value="Unassembled WGS sequence"/>
</dbReference>
<dbReference type="GO" id="GO:0006281">
    <property type="term" value="P:DNA repair"/>
    <property type="evidence" value="ECO:0007669"/>
    <property type="project" value="TreeGrafter"/>
</dbReference>
<dbReference type="PANTHER" id="PTHR43434">
    <property type="entry name" value="PHOSPHOGLYCOLATE PHOSPHATASE"/>
    <property type="match status" value="1"/>
</dbReference>
<dbReference type="Gene3D" id="1.10.150.240">
    <property type="entry name" value="Putative phosphatase, domain 2"/>
    <property type="match status" value="1"/>
</dbReference>
<evidence type="ECO:0000313" key="1">
    <source>
        <dbReference type="EMBL" id="SEL28979.1"/>
    </source>
</evidence>
<dbReference type="SFLD" id="SFLDG01135">
    <property type="entry name" value="C1.5.6:_HAD__Beta-PGM__Phospha"/>
    <property type="match status" value="1"/>
</dbReference>
<reference evidence="2" key="1">
    <citation type="submission" date="2016-10" db="EMBL/GenBank/DDBJ databases">
        <authorList>
            <person name="Varghese N."/>
            <person name="Submissions S."/>
        </authorList>
    </citation>
    <scope>NUCLEOTIDE SEQUENCE [LARGE SCALE GENOMIC DNA]</scope>
    <source>
        <strain evidence="2">DSM 17044</strain>
    </source>
</reference>
<dbReference type="SFLD" id="SFLDS00003">
    <property type="entry name" value="Haloacid_Dehalogenase"/>
    <property type="match status" value="1"/>
</dbReference>
<dbReference type="AlphaFoldDB" id="A0A1H7P073"/>
<dbReference type="NCBIfam" id="TIGR01549">
    <property type="entry name" value="HAD-SF-IA-v1"/>
    <property type="match status" value="1"/>
</dbReference>
<accession>A0A1H7P073</accession>
<dbReference type="GO" id="GO:0008967">
    <property type="term" value="F:phosphoglycolate phosphatase activity"/>
    <property type="evidence" value="ECO:0007669"/>
    <property type="project" value="TreeGrafter"/>
</dbReference>
<gene>
    <name evidence="1" type="ORF">SAMN05444354_105125</name>
</gene>
<evidence type="ECO:0000313" key="2">
    <source>
        <dbReference type="Proteomes" id="UP000182719"/>
    </source>
</evidence>
<organism evidence="1 2">
    <name type="scientific">Stigmatella aurantiaca</name>
    <dbReference type="NCBI Taxonomy" id="41"/>
    <lineage>
        <taxon>Bacteria</taxon>
        <taxon>Pseudomonadati</taxon>
        <taxon>Myxococcota</taxon>
        <taxon>Myxococcia</taxon>
        <taxon>Myxococcales</taxon>
        <taxon>Cystobacterineae</taxon>
        <taxon>Archangiaceae</taxon>
        <taxon>Stigmatella</taxon>
    </lineage>
</organism>
<dbReference type="InterPro" id="IPR006439">
    <property type="entry name" value="HAD-SF_hydro_IA"/>
</dbReference>
<dbReference type="InterPro" id="IPR023198">
    <property type="entry name" value="PGP-like_dom2"/>
</dbReference>
<dbReference type="GO" id="GO:0005829">
    <property type="term" value="C:cytosol"/>
    <property type="evidence" value="ECO:0007669"/>
    <property type="project" value="TreeGrafter"/>
</dbReference>
<dbReference type="InterPro" id="IPR041492">
    <property type="entry name" value="HAD_2"/>
</dbReference>